<proteinExistence type="predicted"/>
<feature type="non-terminal residue" evidence="1">
    <location>
        <position position="1"/>
    </location>
</feature>
<dbReference type="GeneID" id="94426213"/>
<gene>
    <name evidence="1" type="ORF">CSUI_002803</name>
</gene>
<dbReference type="AlphaFoldDB" id="A0A2C6L803"/>
<dbReference type="Proteomes" id="UP000221165">
    <property type="component" value="Unassembled WGS sequence"/>
</dbReference>
<protein>
    <submittedName>
        <fullName evidence="1">Uncharacterized protein</fullName>
    </submittedName>
</protein>
<sequence>FLLEARLSISLVSHCFPPSRYPGVDRSVPAWYGRLRPSRTTL</sequence>
<dbReference type="RefSeq" id="XP_067925022.1">
    <property type="nucleotide sequence ID" value="XM_068063002.1"/>
</dbReference>
<reference evidence="1 2" key="1">
    <citation type="journal article" date="2017" name="Int. J. Parasitol.">
        <title>The genome of the protozoan parasite Cystoisospora suis and a reverse vaccinology approach to identify vaccine candidates.</title>
        <authorList>
            <person name="Palmieri N."/>
            <person name="Shrestha A."/>
            <person name="Ruttkowski B."/>
            <person name="Beck T."/>
            <person name="Vogl C."/>
            <person name="Tomley F."/>
            <person name="Blake D.P."/>
            <person name="Joachim A."/>
        </authorList>
    </citation>
    <scope>NUCLEOTIDE SEQUENCE [LARGE SCALE GENOMIC DNA]</scope>
    <source>
        <strain evidence="1 2">Wien I</strain>
    </source>
</reference>
<evidence type="ECO:0000313" key="2">
    <source>
        <dbReference type="Proteomes" id="UP000221165"/>
    </source>
</evidence>
<dbReference type="VEuPathDB" id="ToxoDB:CSUI_002803"/>
<dbReference type="EMBL" id="MIGC01001194">
    <property type="protein sequence ID" value="PHJ23346.1"/>
    <property type="molecule type" value="Genomic_DNA"/>
</dbReference>
<accession>A0A2C6L803</accession>
<name>A0A2C6L803_9APIC</name>
<keyword evidence="2" id="KW-1185">Reference proteome</keyword>
<evidence type="ECO:0000313" key="1">
    <source>
        <dbReference type="EMBL" id="PHJ23346.1"/>
    </source>
</evidence>
<comment type="caution">
    <text evidence="1">The sequence shown here is derived from an EMBL/GenBank/DDBJ whole genome shotgun (WGS) entry which is preliminary data.</text>
</comment>
<organism evidence="1 2">
    <name type="scientific">Cystoisospora suis</name>
    <dbReference type="NCBI Taxonomy" id="483139"/>
    <lineage>
        <taxon>Eukaryota</taxon>
        <taxon>Sar</taxon>
        <taxon>Alveolata</taxon>
        <taxon>Apicomplexa</taxon>
        <taxon>Conoidasida</taxon>
        <taxon>Coccidia</taxon>
        <taxon>Eucoccidiorida</taxon>
        <taxon>Eimeriorina</taxon>
        <taxon>Sarcocystidae</taxon>
        <taxon>Cystoisospora</taxon>
    </lineage>
</organism>